<protein>
    <submittedName>
        <fullName evidence="3">AsmA family protein</fullName>
    </submittedName>
</protein>
<feature type="transmembrane region" description="Helical" evidence="2">
    <location>
        <begin position="6"/>
        <end position="26"/>
    </location>
</feature>
<feature type="region of interest" description="Disordered" evidence="1">
    <location>
        <begin position="230"/>
        <end position="250"/>
    </location>
</feature>
<dbReference type="InterPro" id="IPR008023">
    <property type="entry name" value="DUF748"/>
</dbReference>
<evidence type="ECO:0000313" key="4">
    <source>
        <dbReference type="Proteomes" id="UP001139319"/>
    </source>
</evidence>
<keyword evidence="2" id="KW-0472">Membrane</keyword>
<keyword evidence="2" id="KW-1133">Transmembrane helix</keyword>
<dbReference type="AlphaFoldDB" id="A0A9X2KTF5"/>
<accession>A0A9X2KTF5</accession>
<sequence>MKAVKIILIILLVLVLLIGGGIYYLVKNLDTIVAGGIERIGTEVLQTEVSLDSANFELKKGRGELHGLSIANLEGFNEPYLFQLEQIALQVEPASLREPVIVIDEIMVDGLQLTVEDKGIAQTNMQELMQRLNKGGSSSSSQDSTGAEPRFMVEKLSFTDISMDLISPQYENQNVTLSDFSRTNLGDRETGLTAKELVRAIVQPVIDKARDRAEEEIRSRAQDAAQKAIEENLSEEDQEKVNQLKGLLGQ</sequence>
<organism evidence="3 4">
    <name type="scientific">Gilvimarinus xylanilyticus</name>
    <dbReference type="NCBI Taxonomy" id="2944139"/>
    <lineage>
        <taxon>Bacteria</taxon>
        <taxon>Pseudomonadati</taxon>
        <taxon>Pseudomonadota</taxon>
        <taxon>Gammaproteobacteria</taxon>
        <taxon>Cellvibrionales</taxon>
        <taxon>Cellvibrionaceae</taxon>
        <taxon>Gilvimarinus</taxon>
    </lineage>
</organism>
<keyword evidence="4" id="KW-1185">Reference proteome</keyword>
<dbReference type="EMBL" id="JAMFTH010000001">
    <property type="protein sequence ID" value="MCP8898708.1"/>
    <property type="molecule type" value="Genomic_DNA"/>
</dbReference>
<keyword evidence="2" id="KW-0812">Transmembrane</keyword>
<evidence type="ECO:0000256" key="1">
    <source>
        <dbReference type="SAM" id="MobiDB-lite"/>
    </source>
</evidence>
<proteinExistence type="predicted"/>
<reference evidence="3" key="1">
    <citation type="submission" date="2022-05" db="EMBL/GenBank/DDBJ databases">
        <authorList>
            <person name="Sun H.-N."/>
        </authorList>
    </citation>
    <scope>NUCLEOTIDE SEQUENCE</scope>
    <source>
        <strain evidence="3">HB14</strain>
    </source>
</reference>
<dbReference type="RefSeq" id="WP_253966977.1">
    <property type="nucleotide sequence ID" value="NZ_JAMFTH010000001.1"/>
</dbReference>
<gene>
    <name evidence="3" type="ORF">M6D89_05275</name>
</gene>
<dbReference type="Pfam" id="PF05359">
    <property type="entry name" value="DUF748"/>
    <property type="match status" value="1"/>
</dbReference>
<reference evidence="3" key="2">
    <citation type="submission" date="2023-01" db="EMBL/GenBank/DDBJ databases">
        <title>Gilvimarinus xylanilyticus HB14 isolated from Caulerpa lentillifera aquaculture base in Hainan, China.</title>
        <authorList>
            <person name="Zhang Y.-J."/>
        </authorList>
    </citation>
    <scope>NUCLEOTIDE SEQUENCE</scope>
    <source>
        <strain evidence="3">HB14</strain>
    </source>
</reference>
<comment type="caution">
    <text evidence="3">The sequence shown here is derived from an EMBL/GenBank/DDBJ whole genome shotgun (WGS) entry which is preliminary data.</text>
</comment>
<evidence type="ECO:0000256" key="2">
    <source>
        <dbReference type="SAM" id="Phobius"/>
    </source>
</evidence>
<evidence type="ECO:0000313" key="3">
    <source>
        <dbReference type="EMBL" id="MCP8898708.1"/>
    </source>
</evidence>
<dbReference type="Proteomes" id="UP001139319">
    <property type="component" value="Unassembled WGS sequence"/>
</dbReference>
<name>A0A9X2KTF5_9GAMM</name>